<keyword evidence="3" id="KW-1185">Reference proteome</keyword>
<keyword evidence="1" id="KW-0812">Transmembrane</keyword>
<feature type="transmembrane region" description="Helical" evidence="1">
    <location>
        <begin position="6"/>
        <end position="25"/>
    </location>
</feature>
<name>A0ABS6EA77_9FIRM</name>
<evidence type="ECO:0000313" key="3">
    <source>
        <dbReference type="Proteomes" id="UP000749471"/>
    </source>
</evidence>
<dbReference type="Proteomes" id="UP000749471">
    <property type="component" value="Unassembled WGS sequence"/>
</dbReference>
<sequence length="73" mass="8096">MSNEVTVALITLVGSAMGTIGGIVVTSKLTNFRLEQLEKKVDKHNSVVERTFILEEKMKVANHRIDDLEKGRG</sequence>
<dbReference type="EMBL" id="JAHLPM010000014">
    <property type="protein sequence ID" value="MBU5439315.1"/>
    <property type="molecule type" value="Genomic_DNA"/>
</dbReference>
<comment type="caution">
    <text evidence="2">The sequence shown here is derived from an EMBL/GenBank/DDBJ whole genome shotgun (WGS) entry which is preliminary data.</text>
</comment>
<evidence type="ECO:0000313" key="2">
    <source>
        <dbReference type="EMBL" id="MBU5439315.1"/>
    </source>
</evidence>
<evidence type="ECO:0008006" key="4">
    <source>
        <dbReference type="Google" id="ProtNLM"/>
    </source>
</evidence>
<proteinExistence type="predicted"/>
<gene>
    <name evidence="2" type="ORF">KQI42_14925</name>
</gene>
<reference evidence="2 3" key="1">
    <citation type="submission" date="2021-06" db="EMBL/GenBank/DDBJ databases">
        <authorList>
            <person name="Sun Q."/>
            <person name="Li D."/>
        </authorList>
    </citation>
    <scope>NUCLEOTIDE SEQUENCE [LARGE SCALE GENOMIC DNA]</scope>
    <source>
        <strain evidence="2 3">MSJ-40</strain>
    </source>
</reference>
<dbReference type="RefSeq" id="WP_216521025.1">
    <property type="nucleotide sequence ID" value="NZ_JAHLPM010000014.1"/>
</dbReference>
<keyword evidence="1" id="KW-1133">Transmembrane helix</keyword>
<protein>
    <recommendedName>
        <fullName evidence="4">Phage protein</fullName>
    </recommendedName>
</protein>
<evidence type="ECO:0000256" key="1">
    <source>
        <dbReference type="SAM" id="Phobius"/>
    </source>
</evidence>
<accession>A0ABS6EA77</accession>
<organism evidence="2 3">
    <name type="scientific">Tissierella simiarum</name>
    <dbReference type="NCBI Taxonomy" id="2841534"/>
    <lineage>
        <taxon>Bacteria</taxon>
        <taxon>Bacillati</taxon>
        <taxon>Bacillota</taxon>
        <taxon>Tissierellia</taxon>
        <taxon>Tissierellales</taxon>
        <taxon>Tissierellaceae</taxon>
        <taxon>Tissierella</taxon>
    </lineage>
</organism>
<keyword evidence="1" id="KW-0472">Membrane</keyword>